<evidence type="ECO:0000313" key="3">
    <source>
        <dbReference type="Proteomes" id="UP000593566"/>
    </source>
</evidence>
<proteinExistence type="predicted"/>
<organism evidence="2 3">
    <name type="scientific">Letharia lupina</name>
    <dbReference type="NCBI Taxonomy" id="560253"/>
    <lineage>
        <taxon>Eukaryota</taxon>
        <taxon>Fungi</taxon>
        <taxon>Dikarya</taxon>
        <taxon>Ascomycota</taxon>
        <taxon>Pezizomycotina</taxon>
        <taxon>Lecanoromycetes</taxon>
        <taxon>OSLEUM clade</taxon>
        <taxon>Lecanoromycetidae</taxon>
        <taxon>Lecanorales</taxon>
        <taxon>Lecanorineae</taxon>
        <taxon>Parmeliaceae</taxon>
        <taxon>Letharia</taxon>
    </lineage>
</organism>
<dbReference type="Proteomes" id="UP000593566">
    <property type="component" value="Unassembled WGS sequence"/>
</dbReference>
<protein>
    <submittedName>
        <fullName evidence="2">Uncharacterized protein</fullName>
    </submittedName>
</protein>
<dbReference type="RefSeq" id="XP_037157061.1">
    <property type="nucleotide sequence ID" value="XM_037298426.1"/>
</dbReference>
<evidence type="ECO:0000313" key="2">
    <source>
        <dbReference type="EMBL" id="KAF6229419.1"/>
    </source>
</evidence>
<dbReference type="EMBL" id="JACCJB010000003">
    <property type="protein sequence ID" value="KAF6229419.1"/>
    <property type="molecule type" value="Genomic_DNA"/>
</dbReference>
<evidence type="ECO:0000256" key="1">
    <source>
        <dbReference type="SAM" id="MobiDB-lite"/>
    </source>
</evidence>
<name>A0A8H6FIZ3_9LECA</name>
<sequence length="111" mass="12103">MAGLILNGKPQRSWYTVRQNAKHHLNPLHRTPDPYPIESAFRLSVENVFKASGDTKSSTAASELSNAPIEDGDDVTGPAEVLPTTKEEDQSRLSCARSMQGPDEQVVADQV</sequence>
<dbReference type="AlphaFoldDB" id="A0A8H6FIZ3"/>
<keyword evidence="3" id="KW-1185">Reference proteome</keyword>
<reference evidence="2 3" key="1">
    <citation type="journal article" date="2020" name="Genomics">
        <title>Complete, high-quality genomes from long-read metagenomic sequencing of two wolf lichen thalli reveals enigmatic genome architecture.</title>
        <authorList>
            <person name="McKenzie S.K."/>
            <person name="Walston R.F."/>
            <person name="Allen J.L."/>
        </authorList>
    </citation>
    <scope>NUCLEOTIDE SEQUENCE [LARGE SCALE GENOMIC DNA]</scope>
    <source>
        <strain evidence="2">WasteWater1</strain>
    </source>
</reference>
<comment type="caution">
    <text evidence="2">The sequence shown here is derived from an EMBL/GenBank/DDBJ whole genome shotgun (WGS) entry which is preliminary data.</text>
</comment>
<accession>A0A8H6FIZ3</accession>
<feature type="compositionally biased region" description="Polar residues" evidence="1">
    <location>
        <begin position="54"/>
        <end position="65"/>
    </location>
</feature>
<feature type="region of interest" description="Disordered" evidence="1">
    <location>
        <begin position="52"/>
        <end position="111"/>
    </location>
</feature>
<dbReference type="GeneID" id="59335934"/>
<gene>
    <name evidence="2" type="ORF">HO133_007535</name>
</gene>